<comment type="pathway">
    <text evidence="1 5">Glycan metabolism; pectin biosynthesis.</text>
</comment>
<evidence type="ECO:0000313" key="6">
    <source>
        <dbReference type="EMBL" id="KAL1563212.1"/>
    </source>
</evidence>
<evidence type="ECO:0000256" key="2">
    <source>
        <dbReference type="ARBA" id="ARBA00006351"/>
    </source>
</evidence>
<keyword evidence="3 5" id="KW-0328">Glycosyltransferase</keyword>
<comment type="subcellular location">
    <subcellularLocation>
        <location evidence="5">Golgi apparatus membrane</location>
        <topology evidence="5">Single-pass type II membrane protein</topology>
    </subcellularLocation>
</comment>
<evidence type="ECO:0000256" key="3">
    <source>
        <dbReference type="ARBA" id="ARBA00022676"/>
    </source>
</evidence>
<evidence type="ECO:0000256" key="1">
    <source>
        <dbReference type="ARBA" id="ARBA00004877"/>
    </source>
</evidence>
<comment type="similarity">
    <text evidence="2 5">Belongs to the glycosyltransferase 8 family.</text>
</comment>
<evidence type="ECO:0000313" key="7">
    <source>
        <dbReference type="Proteomes" id="UP001567538"/>
    </source>
</evidence>
<dbReference type="InterPro" id="IPR029044">
    <property type="entry name" value="Nucleotide-diphossugar_trans"/>
</dbReference>
<name>A0ABD1I3B4_SALDI</name>
<dbReference type="EMBL" id="JBEAFC010000003">
    <property type="protein sequence ID" value="KAL1563212.1"/>
    <property type="molecule type" value="Genomic_DNA"/>
</dbReference>
<dbReference type="Proteomes" id="UP001567538">
    <property type="component" value="Unassembled WGS sequence"/>
</dbReference>
<sequence length="127" mass="15003">MNYAATKVWFKMGPLEGGAHIEIKLRAENTSTDVNNMKHRNPKYLLMLNHLRFYLPELYLKLHKILFLDDDVVVEKDLAALWKIDLDGKEKCTEQYHYWQDLNEDRSLWRMGTLPAGLVAFYSRDQS</sequence>
<evidence type="ECO:0000256" key="5">
    <source>
        <dbReference type="RuleBase" id="RU362027"/>
    </source>
</evidence>
<dbReference type="Gene3D" id="3.90.550.10">
    <property type="entry name" value="Spore Coat Polysaccharide Biosynthesis Protein SpsA, Chain A"/>
    <property type="match status" value="1"/>
</dbReference>
<proteinExistence type="inferred from homology"/>
<dbReference type="AlphaFoldDB" id="A0ABD1I3B4"/>
<dbReference type="SUPFAM" id="SSF53448">
    <property type="entry name" value="Nucleotide-diphospho-sugar transferases"/>
    <property type="match status" value="1"/>
</dbReference>
<evidence type="ECO:0000256" key="4">
    <source>
        <dbReference type="ARBA" id="ARBA00022679"/>
    </source>
</evidence>
<accession>A0ABD1I3B4</accession>
<dbReference type="PANTHER" id="PTHR32116">
    <property type="entry name" value="GALACTURONOSYLTRANSFERASE 4-RELATED"/>
    <property type="match status" value="1"/>
</dbReference>
<keyword evidence="7" id="KW-1185">Reference proteome</keyword>
<dbReference type="EC" id="2.4.1.-" evidence="5"/>
<reference evidence="6 7" key="1">
    <citation type="submission" date="2024-06" db="EMBL/GenBank/DDBJ databases">
        <title>A chromosome level genome sequence of Diviner's sage (Salvia divinorum).</title>
        <authorList>
            <person name="Ford S.A."/>
            <person name="Ro D.-K."/>
            <person name="Ness R.W."/>
            <person name="Phillips M.A."/>
        </authorList>
    </citation>
    <scope>NUCLEOTIDE SEQUENCE [LARGE SCALE GENOMIC DNA]</scope>
    <source>
        <strain evidence="6">SAF-2024a</strain>
        <tissue evidence="6">Leaf</tissue>
    </source>
</reference>
<organism evidence="6 7">
    <name type="scientific">Salvia divinorum</name>
    <name type="common">Maria pastora</name>
    <name type="synonym">Diviner's sage</name>
    <dbReference type="NCBI Taxonomy" id="28513"/>
    <lineage>
        <taxon>Eukaryota</taxon>
        <taxon>Viridiplantae</taxon>
        <taxon>Streptophyta</taxon>
        <taxon>Embryophyta</taxon>
        <taxon>Tracheophyta</taxon>
        <taxon>Spermatophyta</taxon>
        <taxon>Magnoliopsida</taxon>
        <taxon>eudicotyledons</taxon>
        <taxon>Gunneridae</taxon>
        <taxon>Pentapetalae</taxon>
        <taxon>asterids</taxon>
        <taxon>lamiids</taxon>
        <taxon>Lamiales</taxon>
        <taxon>Lamiaceae</taxon>
        <taxon>Nepetoideae</taxon>
        <taxon>Mentheae</taxon>
        <taxon>Salviinae</taxon>
        <taxon>Salvia</taxon>
        <taxon>Salvia subgen. Calosphace</taxon>
    </lineage>
</organism>
<keyword evidence="4 6" id="KW-0808">Transferase</keyword>
<gene>
    <name evidence="6" type="ORF">AAHA92_05705</name>
</gene>
<dbReference type="InterPro" id="IPR002495">
    <property type="entry name" value="Glyco_trans_8"/>
</dbReference>
<dbReference type="InterPro" id="IPR029993">
    <property type="entry name" value="GAUT"/>
</dbReference>
<dbReference type="GO" id="GO:0000139">
    <property type="term" value="C:Golgi membrane"/>
    <property type="evidence" value="ECO:0007669"/>
    <property type="project" value="UniProtKB-SubCell"/>
</dbReference>
<dbReference type="Pfam" id="PF01501">
    <property type="entry name" value="Glyco_transf_8"/>
    <property type="match status" value="1"/>
</dbReference>
<keyword evidence="5" id="KW-0333">Golgi apparatus</keyword>
<keyword evidence="5" id="KW-0961">Cell wall biogenesis/degradation</keyword>
<dbReference type="PANTHER" id="PTHR32116:SF61">
    <property type="entry name" value="GALACTURONOSYLTRANSFERASE 9-RELATED"/>
    <property type="match status" value="1"/>
</dbReference>
<dbReference type="GO" id="GO:0016757">
    <property type="term" value="F:glycosyltransferase activity"/>
    <property type="evidence" value="ECO:0007669"/>
    <property type="project" value="UniProtKB-KW"/>
</dbReference>
<protein>
    <recommendedName>
        <fullName evidence="5">Hexosyltransferase</fullName>
        <ecNumber evidence="5">2.4.1.-</ecNumber>
    </recommendedName>
</protein>
<comment type="caution">
    <text evidence="6">The sequence shown here is derived from an EMBL/GenBank/DDBJ whole genome shotgun (WGS) entry which is preliminary data.</text>
</comment>
<dbReference type="GO" id="GO:0071555">
    <property type="term" value="P:cell wall organization"/>
    <property type="evidence" value="ECO:0007669"/>
    <property type="project" value="UniProtKB-KW"/>
</dbReference>